<dbReference type="PROSITE" id="PS50994">
    <property type="entry name" value="INTEGRASE"/>
    <property type="match status" value="1"/>
</dbReference>
<accession>A0A834WB11</accession>
<comment type="caution">
    <text evidence="2">The sequence shown here is derived from an EMBL/GenBank/DDBJ whole genome shotgun (WGS) entry which is preliminary data.</text>
</comment>
<proteinExistence type="predicted"/>
<dbReference type="SUPFAM" id="SSF53098">
    <property type="entry name" value="Ribonuclease H-like"/>
    <property type="match status" value="1"/>
</dbReference>
<gene>
    <name evidence="2" type="ORF">G2W53_028727</name>
</gene>
<dbReference type="AlphaFoldDB" id="A0A834WB11"/>
<dbReference type="OrthoDB" id="1938465at2759"/>
<dbReference type="EMBL" id="JAAIUW010000009">
    <property type="protein sequence ID" value="KAF7814758.1"/>
    <property type="molecule type" value="Genomic_DNA"/>
</dbReference>
<protein>
    <submittedName>
        <fullName evidence="2">Retrovirus-related Pol polyprotein from transposon TNT 1-94</fullName>
    </submittedName>
</protein>
<sequence length="402" mass="44889">MKIGERDSNPPPLRALAVRFIFSRLLSAPIGLSELQSNGIQSRAQLHQLSANLISFKSVEDRLHWIVWLLSGSMADIEMLVVLLRRQVMAAIQGHDLDKYIAGKQFILDKYATGCYDFCMNTKPRVHQLLSELKSIKKANRTMGEYLLHIKAISDALAAIGSVMFEHEKIQCMLEGLPEEYTWIYPLKKKSKAFQTFVEFKQLVELQLGYPIKSIQYDWGGEFRSFTSFVKQHDIIHRLSCPYSHNQNGSFERKYGHITELRLSMLAHASLPVSFWEDSFTTATYIINRLPCTTISGVSLYTKMFNSQPRPLPNSLPVSVCTNGVVSIDNGDSNSSSSSGAVAIHSSESGAYSNSVENNAGVGINTVDPSNPVAPIHSMVTRSMASIFKPNIFVAYTIPRTV</sequence>
<dbReference type="Proteomes" id="UP000634136">
    <property type="component" value="Unassembled WGS sequence"/>
</dbReference>
<keyword evidence="3" id="KW-1185">Reference proteome</keyword>
<evidence type="ECO:0000313" key="2">
    <source>
        <dbReference type="EMBL" id="KAF7814758.1"/>
    </source>
</evidence>
<dbReference type="GO" id="GO:0003676">
    <property type="term" value="F:nucleic acid binding"/>
    <property type="evidence" value="ECO:0007669"/>
    <property type="project" value="InterPro"/>
</dbReference>
<dbReference type="InterPro" id="IPR039537">
    <property type="entry name" value="Retrotran_Ty1/copia-like"/>
</dbReference>
<name>A0A834WB11_9FABA</name>
<dbReference type="PANTHER" id="PTHR42648">
    <property type="entry name" value="TRANSPOSASE, PUTATIVE-RELATED"/>
    <property type="match status" value="1"/>
</dbReference>
<evidence type="ECO:0000313" key="3">
    <source>
        <dbReference type="Proteomes" id="UP000634136"/>
    </source>
</evidence>
<reference evidence="2" key="1">
    <citation type="submission" date="2020-09" db="EMBL/GenBank/DDBJ databases">
        <title>Genome-Enabled Discovery of Anthraquinone Biosynthesis in Senna tora.</title>
        <authorList>
            <person name="Kang S.-H."/>
            <person name="Pandey R.P."/>
            <person name="Lee C.-M."/>
            <person name="Sim J.-S."/>
            <person name="Jeong J.-T."/>
            <person name="Choi B.-S."/>
            <person name="Jung M."/>
            <person name="Ginzburg D."/>
            <person name="Zhao K."/>
            <person name="Won S.Y."/>
            <person name="Oh T.-J."/>
            <person name="Yu Y."/>
            <person name="Kim N.-H."/>
            <person name="Lee O.R."/>
            <person name="Lee T.-H."/>
            <person name="Bashyal P."/>
            <person name="Kim T.-S."/>
            <person name="Lee W.-H."/>
            <person name="Kawkins C."/>
            <person name="Kim C.-K."/>
            <person name="Kim J.S."/>
            <person name="Ahn B.O."/>
            <person name="Rhee S.Y."/>
            <person name="Sohng J.K."/>
        </authorList>
    </citation>
    <scope>NUCLEOTIDE SEQUENCE</scope>
    <source>
        <tissue evidence="2">Leaf</tissue>
    </source>
</reference>
<dbReference type="InterPro" id="IPR036397">
    <property type="entry name" value="RNaseH_sf"/>
</dbReference>
<organism evidence="2 3">
    <name type="scientific">Senna tora</name>
    <dbReference type="NCBI Taxonomy" id="362788"/>
    <lineage>
        <taxon>Eukaryota</taxon>
        <taxon>Viridiplantae</taxon>
        <taxon>Streptophyta</taxon>
        <taxon>Embryophyta</taxon>
        <taxon>Tracheophyta</taxon>
        <taxon>Spermatophyta</taxon>
        <taxon>Magnoliopsida</taxon>
        <taxon>eudicotyledons</taxon>
        <taxon>Gunneridae</taxon>
        <taxon>Pentapetalae</taxon>
        <taxon>rosids</taxon>
        <taxon>fabids</taxon>
        <taxon>Fabales</taxon>
        <taxon>Fabaceae</taxon>
        <taxon>Caesalpinioideae</taxon>
        <taxon>Cassia clade</taxon>
        <taxon>Senna</taxon>
    </lineage>
</organism>
<dbReference type="Gene3D" id="3.30.420.10">
    <property type="entry name" value="Ribonuclease H-like superfamily/Ribonuclease H"/>
    <property type="match status" value="1"/>
</dbReference>
<dbReference type="GO" id="GO:0015074">
    <property type="term" value="P:DNA integration"/>
    <property type="evidence" value="ECO:0007669"/>
    <property type="project" value="InterPro"/>
</dbReference>
<feature type="domain" description="Integrase catalytic" evidence="1">
    <location>
        <begin position="181"/>
        <end position="308"/>
    </location>
</feature>
<evidence type="ECO:0000259" key="1">
    <source>
        <dbReference type="PROSITE" id="PS50994"/>
    </source>
</evidence>
<dbReference type="PANTHER" id="PTHR42648:SF26">
    <property type="entry name" value="INTEGRASE CATALYTIC DOMAIN-CONTAINING PROTEIN"/>
    <property type="match status" value="1"/>
</dbReference>
<dbReference type="InterPro" id="IPR012337">
    <property type="entry name" value="RNaseH-like_sf"/>
</dbReference>
<dbReference type="InterPro" id="IPR001584">
    <property type="entry name" value="Integrase_cat-core"/>
</dbReference>